<evidence type="ECO:0000313" key="6">
    <source>
        <dbReference type="EMBL" id="CCB86611.1"/>
    </source>
</evidence>
<reference evidence="6 7" key="2">
    <citation type="journal article" date="2011" name="Mol. Biol. Evol.">
        <title>Unity in variety--the pan-genome of the Chlamydiae.</title>
        <authorList>
            <person name="Collingro A."/>
            <person name="Tischler P."/>
            <person name="Weinmaier T."/>
            <person name="Penz T."/>
            <person name="Heinz E."/>
            <person name="Brunham R.C."/>
            <person name="Read T.D."/>
            <person name="Bavoil P.M."/>
            <person name="Sachse K."/>
            <person name="Kahane S."/>
            <person name="Friedman M.G."/>
            <person name="Rattei T."/>
            <person name="Myers G.S."/>
            <person name="Horn M."/>
        </authorList>
    </citation>
    <scope>NUCLEOTIDE SEQUENCE [LARGE SCALE GENOMIC DNA]</scope>
    <source>
        <strain evidence="7">UV7</strain>
    </source>
</reference>
<dbReference type="GO" id="GO:0016020">
    <property type="term" value="C:membrane"/>
    <property type="evidence" value="ECO:0007669"/>
    <property type="project" value="UniProtKB-SubCell"/>
</dbReference>
<dbReference type="InterPro" id="IPR044890">
    <property type="entry name" value="TMEM14_sf"/>
</dbReference>
<dbReference type="EMBL" id="FR872580">
    <property type="protein sequence ID" value="CCB86611.1"/>
    <property type="molecule type" value="Genomic_DNA"/>
</dbReference>
<feature type="transmembrane region" description="Helical" evidence="5">
    <location>
        <begin position="30"/>
        <end position="50"/>
    </location>
</feature>
<dbReference type="HOGENOM" id="CLU_096652_5_1_0"/>
<feature type="transmembrane region" description="Helical" evidence="5">
    <location>
        <begin position="81"/>
        <end position="101"/>
    </location>
</feature>
<feature type="transmembrane region" description="Helical" evidence="5">
    <location>
        <begin position="7"/>
        <end position="24"/>
    </location>
</feature>
<dbReference type="InterPro" id="IPR005349">
    <property type="entry name" value="TMEM14"/>
</dbReference>
<feature type="transmembrane region" description="Helical" evidence="5">
    <location>
        <begin position="57"/>
        <end position="75"/>
    </location>
</feature>
<organism evidence="6 7">
    <name type="scientific">Parachlamydia acanthamoebae (strain UV7)</name>
    <dbReference type="NCBI Taxonomy" id="765952"/>
    <lineage>
        <taxon>Bacteria</taxon>
        <taxon>Pseudomonadati</taxon>
        <taxon>Chlamydiota</taxon>
        <taxon>Chlamydiia</taxon>
        <taxon>Parachlamydiales</taxon>
        <taxon>Parachlamydiaceae</taxon>
        <taxon>Parachlamydia</taxon>
    </lineage>
</organism>
<keyword evidence="2 5" id="KW-0812">Transmembrane</keyword>
<comment type="subcellular location">
    <subcellularLocation>
        <location evidence="1">Membrane</location>
    </subcellularLocation>
</comment>
<evidence type="ECO:0000256" key="5">
    <source>
        <dbReference type="SAM" id="Phobius"/>
    </source>
</evidence>
<dbReference type="TCDB" id="2.A.126.1.1">
    <property type="family name" value="the fatty acid exporter (fax) family"/>
</dbReference>
<evidence type="ECO:0000256" key="2">
    <source>
        <dbReference type="ARBA" id="ARBA00022692"/>
    </source>
</evidence>
<dbReference type="STRING" id="765952.PUV_16610"/>
<dbReference type="KEGG" id="puv:PUV_16610"/>
<dbReference type="AlphaFoldDB" id="F8L081"/>
<proteinExistence type="predicted"/>
<dbReference type="PANTHER" id="PTHR12668">
    <property type="entry name" value="TRANSMEMBRANE PROTEIN 14, 15"/>
    <property type="match status" value="1"/>
</dbReference>
<dbReference type="Gene3D" id="1.10.10.1740">
    <property type="entry name" value="Transmembrane protein 14-like"/>
    <property type="match status" value="1"/>
</dbReference>
<keyword evidence="7" id="KW-1185">Reference proteome</keyword>
<evidence type="ECO:0000313" key="7">
    <source>
        <dbReference type="Proteomes" id="UP000000495"/>
    </source>
</evidence>
<gene>
    <name evidence="6" type="ordered locus">PUV_16610</name>
</gene>
<reference key="1">
    <citation type="journal article" date="2011" name="Mol. Biol. Evol.">
        <title>Unity in variety -- the pan-genome of the Chlamydiae.</title>
        <authorList>
            <person name="Collingro A."/>
            <person name="Tischler P."/>
            <person name="Weinmaier T."/>
            <person name="Penz T."/>
            <person name="Heinz E."/>
            <person name="Brunham R.C."/>
            <person name="Read T.D."/>
            <person name="Bavoil P.M."/>
            <person name="Sachse K."/>
            <person name="Kahane S."/>
            <person name="Friedman M.G."/>
            <person name="Rattei T."/>
            <person name="Myers G.S.A."/>
            <person name="Horn M."/>
        </authorList>
    </citation>
    <scope>NUCLEOTIDE SEQUENCE</scope>
    <source>
        <strain>UV7</strain>
    </source>
</reference>
<dbReference type="RefSeq" id="WP_013925104.1">
    <property type="nucleotide sequence ID" value="NC_015702.1"/>
</dbReference>
<dbReference type="Proteomes" id="UP000000495">
    <property type="component" value="Chromosome"/>
</dbReference>
<evidence type="ECO:0000256" key="3">
    <source>
        <dbReference type="ARBA" id="ARBA00022989"/>
    </source>
</evidence>
<dbReference type="eggNOG" id="COG5548">
    <property type="taxonomic scope" value="Bacteria"/>
</dbReference>
<keyword evidence="3 5" id="KW-1133">Transmembrane helix</keyword>
<evidence type="ECO:0000256" key="1">
    <source>
        <dbReference type="ARBA" id="ARBA00004370"/>
    </source>
</evidence>
<evidence type="ECO:0000256" key="4">
    <source>
        <dbReference type="ARBA" id="ARBA00023136"/>
    </source>
</evidence>
<protein>
    <submittedName>
        <fullName evidence="6">Uncharacterized protein</fullName>
    </submittedName>
</protein>
<dbReference type="PANTHER" id="PTHR12668:SF43">
    <property type="entry name" value="TRANSMEMBRANE PROTEIN 14 HOMOLOG"/>
    <property type="match status" value="1"/>
</dbReference>
<name>F8L081_PARAV</name>
<accession>F8L081</accession>
<dbReference type="Pfam" id="PF03647">
    <property type="entry name" value="Tmemb_14"/>
    <property type="match status" value="1"/>
</dbReference>
<sequence length="106" mass="11718">MNIHASITWIYALLVLIGGIIGYIKAQSLVSFFMAAGFAILLGIAGWLMWKSRREGYYLAIALITFLGLFFLYRFSLSMKFMPAGFMVLLSLATGAAFAFLKESGD</sequence>
<keyword evidence="4 5" id="KW-0472">Membrane</keyword>